<protein>
    <submittedName>
        <fullName evidence="2">Uncharacterized protein</fullName>
    </submittedName>
</protein>
<comment type="caution">
    <text evidence="2">The sequence shown here is derived from an EMBL/GenBank/DDBJ whole genome shotgun (WGS) entry which is preliminary data.</text>
</comment>
<keyword evidence="1" id="KW-1133">Transmembrane helix</keyword>
<organism evidence="2 3">
    <name type="scientific">Maritimibacter alkaliphilus HTCC2654</name>
    <dbReference type="NCBI Taxonomy" id="314271"/>
    <lineage>
        <taxon>Bacteria</taxon>
        <taxon>Pseudomonadati</taxon>
        <taxon>Pseudomonadota</taxon>
        <taxon>Alphaproteobacteria</taxon>
        <taxon>Rhodobacterales</taxon>
        <taxon>Roseobacteraceae</taxon>
        <taxon>Maritimibacter</taxon>
    </lineage>
</organism>
<accession>A3VJM7</accession>
<dbReference type="RefSeq" id="WP_008328948.1">
    <property type="nucleotide sequence ID" value="NZ_CH902578.1"/>
</dbReference>
<evidence type="ECO:0000256" key="1">
    <source>
        <dbReference type="SAM" id="Phobius"/>
    </source>
</evidence>
<dbReference type="HOGENOM" id="CLU_3201773_0_0_5"/>
<dbReference type="AlphaFoldDB" id="A3VJM7"/>
<reference evidence="2 3" key="1">
    <citation type="journal article" date="2010" name="J. Bacteriol.">
        <title>Genome sequences of Pelagibaca bermudensis HTCC2601T and Maritimibacter alkaliphilus HTCC2654T, the type strains of two marine Roseobacter genera.</title>
        <authorList>
            <person name="Thrash J.C."/>
            <person name="Cho J.C."/>
            <person name="Ferriera S."/>
            <person name="Johnson J."/>
            <person name="Vergin K.L."/>
            <person name="Giovannoni S.J."/>
        </authorList>
    </citation>
    <scope>NUCLEOTIDE SEQUENCE [LARGE SCALE GENOMIC DNA]</scope>
    <source>
        <strain evidence="2 3">HTCC2654</strain>
    </source>
</reference>
<evidence type="ECO:0000313" key="3">
    <source>
        <dbReference type="Proteomes" id="UP000002931"/>
    </source>
</evidence>
<evidence type="ECO:0000313" key="2">
    <source>
        <dbReference type="EMBL" id="EAQ11604.1"/>
    </source>
</evidence>
<keyword evidence="3" id="KW-1185">Reference proteome</keyword>
<gene>
    <name evidence="2" type="ORF">RB2654_04214</name>
</gene>
<name>A3VJM7_9RHOB</name>
<proteinExistence type="predicted"/>
<keyword evidence="1" id="KW-0812">Transmembrane</keyword>
<sequence length="45" mass="4700">MLWRLIKFVATIVILGAIGIAGYALVGDLKPPASENSLSVTLDDG</sequence>
<dbReference type="EMBL" id="AAMT01000014">
    <property type="protein sequence ID" value="EAQ11604.1"/>
    <property type="molecule type" value="Genomic_DNA"/>
</dbReference>
<dbReference type="STRING" id="314271.RB2654_04214"/>
<keyword evidence="1" id="KW-0472">Membrane</keyword>
<dbReference type="Proteomes" id="UP000002931">
    <property type="component" value="Unassembled WGS sequence"/>
</dbReference>
<feature type="transmembrane region" description="Helical" evidence="1">
    <location>
        <begin position="6"/>
        <end position="26"/>
    </location>
</feature>